<dbReference type="CDD" id="cd03784">
    <property type="entry name" value="GT1_Gtf-like"/>
    <property type="match status" value="1"/>
</dbReference>
<keyword evidence="3" id="KW-0328">Glycosyltransferase</keyword>
<evidence type="ECO:0000313" key="3">
    <source>
        <dbReference type="EMBL" id="ABX03013.1"/>
    </source>
</evidence>
<dbReference type="Pfam" id="PF06722">
    <property type="entry name" value="EryCIII-like_C"/>
    <property type="match status" value="1"/>
</dbReference>
<evidence type="ECO:0000259" key="2">
    <source>
        <dbReference type="Pfam" id="PF06722"/>
    </source>
</evidence>
<keyword evidence="3" id="KW-0808">Transferase</keyword>
<dbReference type="InterPro" id="IPR050426">
    <property type="entry name" value="Glycosyltransferase_28"/>
</dbReference>
<dbReference type="SUPFAM" id="SSF53756">
    <property type="entry name" value="UDP-Glycosyltransferase/glycogen phosphorylase"/>
    <property type="match status" value="1"/>
</dbReference>
<dbReference type="HOGENOM" id="CLU_000537_8_0_0"/>
<dbReference type="Proteomes" id="UP000000787">
    <property type="component" value="Chromosome"/>
</dbReference>
<dbReference type="EMBL" id="CP000875">
    <property type="protein sequence ID" value="ABX03013.1"/>
    <property type="molecule type" value="Genomic_DNA"/>
</dbReference>
<dbReference type="CAZy" id="GT1">
    <property type="family name" value="Glycosyltransferase Family 1"/>
</dbReference>
<dbReference type="eggNOG" id="COG1819">
    <property type="taxonomic scope" value="Bacteria"/>
</dbReference>
<dbReference type="InterPro" id="IPR002213">
    <property type="entry name" value="UDP_glucos_trans"/>
</dbReference>
<dbReference type="InParanoid" id="A9AU94"/>
<protein>
    <submittedName>
        <fullName evidence="3">Sterol 3-beta-glucosyltransferase</fullName>
        <ecNumber evidence="3">2.4.1.173</ecNumber>
    </submittedName>
</protein>
<dbReference type="FunFam" id="3.40.50.2000:FF:000009">
    <property type="entry name" value="Sterol 3-beta-glucosyltransferase UGT80A2"/>
    <property type="match status" value="1"/>
</dbReference>
<dbReference type="STRING" id="316274.Haur_0362"/>
<feature type="domain" description="Glycosyltransferase family 28 N-terminal" evidence="1">
    <location>
        <begin position="5"/>
        <end position="103"/>
    </location>
</feature>
<proteinExistence type="predicted"/>
<keyword evidence="4" id="KW-1185">Reference proteome</keyword>
<feature type="domain" description="Erythromycin biosynthesis protein CIII-like C-terminal" evidence="2">
    <location>
        <begin position="299"/>
        <end position="396"/>
    </location>
</feature>
<reference evidence="3 4" key="1">
    <citation type="journal article" date="2011" name="Stand. Genomic Sci.">
        <title>Complete genome sequence of the filamentous gliding predatory bacterium Herpetosiphon aurantiacus type strain (114-95(T)).</title>
        <authorList>
            <person name="Kiss H."/>
            <person name="Nett M."/>
            <person name="Domin N."/>
            <person name="Martin K."/>
            <person name="Maresca J.A."/>
            <person name="Copeland A."/>
            <person name="Lapidus A."/>
            <person name="Lucas S."/>
            <person name="Berry K.W."/>
            <person name="Glavina Del Rio T."/>
            <person name="Dalin E."/>
            <person name="Tice H."/>
            <person name="Pitluck S."/>
            <person name="Richardson P."/>
            <person name="Bruce D."/>
            <person name="Goodwin L."/>
            <person name="Han C."/>
            <person name="Detter J.C."/>
            <person name="Schmutz J."/>
            <person name="Brettin T."/>
            <person name="Land M."/>
            <person name="Hauser L."/>
            <person name="Kyrpides N.C."/>
            <person name="Ivanova N."/>
            <person name="Goker M."/>
            <person name="Woyke T."/>
            <person name="Klenk H.P."/>
            <person name="Bryant D.A."/>
        </authorList>
    </citation>
    <scope>NUCLEOTIDE SEQUENCE [LARGE SCALE GENOMIC DNA]</scope>
    <source>
        <strain evidence="4">ATCC 23779 / DSM 785 / 114-95</strain>
    </source>
</reference>
<accession>A9AU94</accession>
<dbReference type="AlphaFoldDB" id="A9AU94"/>
<dbReference type="Pfam" id="PF03033">
    <property type="entry name" value="Glyco_transf_28"/>
    <property type="match status" value="1"/>
</dbReference>
<dbReference type="Gene3D" id="3.40.50.2000">
    <property type="entry name" value="Glycogen Phosphorylase B"/>
    <property type="match status" value="2"/>
</dbReference>
<dbReference type="BioCyc" id="HAUR316274:GHYA-365-MONOMER"/>
<dbReference type="PANTHER" id="PTHR48050">
    <property type="entry name" value="STEROL 3-BETA-GLUCOSYLTRANSFERASE"/>
    <property type="match status" value="1"/>
</dbReference>
<dbReference type="InterPro" id="IPR010610">
    <property type="entry name" value="EryCIII-like_C"/>
</dbReference>
<gene>
    <name evidence="3" type="ordered locus">Haur_0362</name>
</gene>
<dbReference type="GO" id="GO:0005975">
    <property type="term" value="P:carbohydrate metabolic process"/>
    <property type="evidence" value="ECO:0007669"/>
    <property type="project" value="InterPro"/>
</dbReference>
<dbReference type="InterPro" id="IPR004276">
    <property type="entry name" value="GlycoTrans_28_N"/>
</dbReference>
<sequence>MDISIISYGSRGDVQPFVAIARALRHVGHQVQLIGPANFAALSHDAGVPFVSVGVDIQAYLRERIASLSGSRNVIGLLKSLRNELNELIEGIAQETLQACQGTDLILGTGPQTASFAERLGVPFIEAVLQPLTPTRAYPSPIAPAWLQLGGFANYLTHLGFEQIFWQIFRPTVNRVRSHVLGLPSYGFTSPFGKIREQVPLRLHAYSDYVMPRPNDWAKQHQVTGFWFLPAPADWSPPAELCAFLAAGPAPIYIGFGSMMGGDPQQLTSIVKEALARSGQRGILAGGWGALAETSAPSDHLCFVESVPHQWLFPQTAAIVHHGGAGTTGAALRSGRPSIVVPFAFDQTFWGRRVAELGVGTAPIARSQITVDRLTAAINQVTTQTAIREQAAQLGSQIQQEYGTAQAIDHIHRVFRH</sequence>
<dbReference type="GO" id="GO:0016906">
    <property type="term" value="F:sterol 3-beta-glucosyltransferase activity"/>
    <property type="evidence" value="ECO:0007669"/>
    <property type="project" value="UniProtKB-EC"/>
</dbReference>
<dbReference type="KEGG" id="hau:Haur_0362"/>
<organism evidence="3 4">
    <name type="scientific">Herpetosiphon aurantiacus (strain ATCC 23779 / DSM 785 / 114-95)</name>
    <dbReference type="NCBI Taxonomy" id="316274"/>
    <lineage>
        <taxon>Bacteria</taxon>
        <taxon>Bacillati</taxon>
        <taxon>Chloroflexota</taxon>
        <taxon>Chloroflexia</taxon>
        <taxon>Herpetosiphonales</taxon>
        <taxon>Herpetosiphonaceae</taxon>
        <taxon>Herpetosiphon</taxon>
    </lineage>
</organism>
<dbReference type="GO" id="GO:0033072">
    <property type="term" value="P:vancomycin biosynthetic process"/>
    <property type="evidence" value="ECO:0007669"/>
    <property type="project" value="UniProtKB-ARBA"/>
</dbReference>
<dbReference type="EC" id="2.4.1.173" evidence="3"/>
<evidence type="ECO:0000313" key="4">
    <source>
        <dbReference type="Proteomes" id="UP000000787"/>
    </source>
</evidence>
<evidence type="ECO:0000259" key="1">
    <source>
        <dbReference type="Pfam" id="PF03033"/>
    </source>
</evidence>
<dbReference type="PANTHER" id="PTHR48050:SF13">
    <property type="entry name" value="STEROL 3-BETA-GLUCOSYLTRANSFERASE UGT80A2"/>
    <property type="match status" value="1"/>
</dbReference>
<name>A9AU94_HERA2</name>